<reference evidence="3 4" key="1">
    <citation type="submission" date="2020-03" db="EMBL/GenBank/DDBJ databases">
        <authorList>
            <person name="Wang L."/>
            <person name="He N."/>
            <person name="Li Y."/>
            <person name="Fang Y."/>
            <person name="Zhang F."/>
        </authorList>
    </citation>
    <scope>NUCLEOTIDE SEQUENCE [LARGE SCALE GENOMIC DNA]</scope>
    <source>
        <strain evidence="3 4">36D10-4-7</strain>
    </source>
</reference>
<dbReference type="InterPro" id="IPR037914">
    <property type="entry name" value="SpoVT-AbrB_sf"/>
</dbReference>
<dbReference type="SMART" id="SM00966">
    <property type="entry name" value="SpoVT_AbrB"/>
    <property type="match status" value="1"/>
</dbReference>
<feature type="compositionally biased region" description="Basic and acidic residues" evidence="1">
    <location>
        <begin position="100"/>
        <end position="118"/>
    </location>
</feature>
<evidence type="ECO:0000259" key="2">
    <source>
        <dbReference type="SMART" id="SM00966"/>
    </source>
</evidence>
<dbReference type="Pfam" id="PF04014">
    <property type="entry name" value="MazE_antitoxin"/>
    <property type="match status" value="1"/>
</dbReference>
<evidence type="ECO:0000313" key="3">
    <source>
        <dbReference type="EMBL" id="NJR79434.1"/>
    </source>
</evidence>
<dbReference type="GO" id="GO:0003677">
    <property type="term" value="F:DNA binding"/>
    <property type="evidence" value="ECO:0007669"/>
    <property type="project" value="UniProtKB-KW"/>
</dbReference>
<feature type="region of interest" description="Disordered" evidence="1">
    <location>
        <begin position="97"/>
        <end position="118"/>
    </location>
</feature>
<comment type="caution">
    <text evidence="3">The sequence shown here is derived from an EMBL/GenBank/DDBJ whole genome shotgun (WGS) entry which is preliminary data.</text>
</comment>
<dbReference type="EMBL" id="JAAVJH010000007">
    <property type="protein sequence ID" value="NJR79434.1"/>
    <property type="molecule type" value="Genomic_DNA"/>
</dbReference>
<evidence type="ECO:0000313" key="4">
    <source>
        <dbReference type="Proteomes" id="UP000732399"/>
    </source>
</evidence>
<evidence type="ECO:0000256" key="1">
    <source>
        <dbReference type="SAM" id="MobiDB-lite"/>
    </source>
</evidence>
<dbReference type="InterPro" id="IPR007159">
    <property type="entry name" value="SpoVT-AbrB_dom"/>
</dbReference>
<sequence length="118" mass="13616">MDIPDRSDEHRRKAGWDRVVGSMPWLRVRDRKHYRVKVFKSGNSLAVRLPAGLDLRAGMEMELDVEDGHMLTLEPVERPKRKFNVAKVCGSATSLQPIADDDRSFDDRPLRWSEQDAE</sequence>
<protein>
    <submittedName>
        <fullName evidence="3">AbrB/MazE/SpoVT family DNA-binding domain-containing protein</fullName>
    </submittedName>
</protein>
<feature type="domain" description="SpoVT-AbrB" evidence="2">
    <location>
        <begin position="39"/>
        <end position="81"/>
    </location>
</feature>
<gene>
    <name evidence="3" type="ORF">HBH26_12660</name>
</gene>
<name>A0ABX1CPN3_9SPHN</name>
<dbReference type="Gene3D" id="2.10.260.10">
    <property type="match status" value="1"/>
</dbReference>
<dbReference type="Proteomes" id="UP000732399">
    <property type="component" value="Unassembled WGS sequence"/>
</dbReference>
<keyword evidence="3" id="KW-0238">DNA-binding</keyword>
<dbReference type="SUPFAM" id="SSF89447">
    <property type="entry name" value="AbrB/MazE/MraZ-like"/>
    <property type="match status" value="1"/>
</dbReference>
<organism evidence="3 4">
    <name type="scientific">Sphingomonas corticis</name>
    <dbReference type="NCBI Taxonomy" id="2722791"/>
    <lineage>
        <taxon>Bacteria</taxon>
        <taxon>Pseudomonadati</taxon>
        <taxon>Pseudomonadota</taxon>
        <taxon>Alphaproteobacteria</taxon>
        <taxon>Sphingomonadales</taxon>
        <taxon>Sphingomonadaceae</taxon>
        <taxon>Sphingomonas</taxon>
    </lineage>
</organism>
<accession>A0ABX1CPN3</accession>
<proteinExistence type="predicted"/>
<dbReference type="RefSeq" id="WP_168134994.1">
    <property type="nucleotide sequence ID" value="NZ_JAAVJH010000007.1"/>
</dbReference>
<keyword evidence="4" id="KW-1185">Reference proteome</keyword>